<name>A0A3A1WQV5_9HYPH</name>
<gene>
    <name evidence="1" type="ORF">D3218_03270</name>
</gene>
<proteinExistence type="predicted"/>
<organism evidence="1 2">
    <name type="scientific">Aureimonas flava</name>
    <dbReference type="NCBI Taxonomy" id="2320271"/>
    <lineage>
        <taxon>Bacteria</taxon>
        <taxon>Pseudomonadati</taxon>
        <taxon>Pseudomonadota</taxon>
        <taxon>Alphaproteobacteria</taxon>
        <taxon>Hyphomicrobiales</taxon>
        <taxon>Aurantimonadaceae</taxon>
        <taxon>Aureimonas</taxon>
    </lineage>
</organism>
<dbReference type="AlphaFoldDB" id="A0A3A1WQV5"/>
<accession>A0A3A1WQV5</accession>
<sequence>MQDLVDIAAVTERLMQTLSQIETMLGEDQADVARRQADYLDMLRRKATGEVSGNVTAQFFA</sequence>
<reference evidence="2" key="1">
    <citation type="submission" date="2018-09" db="EMBL/GenBank/DDBJ databases">
        <authorList>
            <person name="Tuo L."/>
        </authorList>
    </citation>
    <scope>NUCLEOTIDE SEQUENCE [LARGE SCALE GENOMIC DNA]</scope>
    <source>
        <strain evidence="2">M2BS4Y-1</strain>
    </source>
</reference>
<keyword evidence="2" id="KW-1185">Reference proteome</keyword>
<protein>
    <submittedName>
        <fullName evidence="1">Uncharacterized protein</fullName>
    </submittedName>
</protein>
<dbReference type="EMBL" id="QYRN01000001">
    <property type="protein sequence ID" value="RIY03770.1"/>
    <property type="molecule type" value="Genomic_DNA"/>
</dbReference>
<comment type="caution">
    <text evidence="1">The sequence shown here is derived from an EMBL/GenBank/DDBJ whole genome shotgun (WGS) entry which is preliminary data.</text>
</comment>
<evidence type="ECO:0000313" key="2">
    <source>
        <dbReference type="Proteomes" id="UP000265750"/>
    </source>
</evidence>
<evidence type="ECO:0000313" key="1">
    <source>
        <dbReference type="EMBL" id="RIY03770.1"/>
    </source>
</evidence>
<dbReference type="Proteomes" id="UP000265750">
    <property type="component" value="Unassembled WGS sequence"/>
</dbReference>
<dbReference type="OrthoDB" id="7907820at2"/>
<dbReference type="RefSeq" id="WP_119538426.1">
    <property type="nucleotide sequence ID" value="NZ_QYRN01000001.1"/>
</dbReference>